<dbReference type="InterPro" id="IPR047951">
    <property type="entry name" value="Transpos_ISL3"/>
</dbReference>
<reference evidence="2 3" key="1">
    <citation type="submission" date="2018-02" db="EMBL/GenBank/DDBJ databases">
        <authorList>
            <person name="Cohen D.B."/>
            <person name="Kent A.D."/>
        </authorList>
    </citation>
    <scope>NUCLEOTIDE SEQUENCE [LARGE SCALE GENOMIC DNA]</scope>
    <source>
        <strain evidence="2 3">CCAP 1448/3</strain>
    </source>
</reference>
<organism evidence="2 3">
    <name type="scientific">Merismopedia glauca CCAP 1448/3</name>
    <dbReference type="NCBI Taxonomy" id="1296344"/>
    <lineage>
        <taxon>Bacteria</taxon>
        <taxon>Bacillati</taxon>
        <taxon>Cyanobacteriota</taxon>
        <taxon>Cyanophyceae</taxon>
        <taxon>Synechococcales</taxon>
        <taxon>Merismopediaceae</taxon>
        <taxon>Merismopedia</taxon>
    </lineage>
</organism>
<proteinExistence type="predicted"/>
<dbReference type="Proteomes" id="UP000238762">
    <property type="component" value="Unassembled WGS sequence"/>
</dbReference>
<dbReference type="PANTHER" id="PTHR33498:SF1">
    <property type="entry name" value="TRANSPOSASE FOR INSERTION SEQUENCE ELEMENT IS1557"/>
    <property type="match status" value="1"/>
</dbReference>
<feature type="domain" description="Transposase IS204/IS1001/IS1096/IS1165 DDE" evidence="1">
    <location>
        <begin position="33"/>
        <end position="155"/>
    </location>
</feature>
<dbReference type="Pfam" id="PF01610">
    <property type="entry name" value="DDE_Tnp_ISL3"/>
    <property type="match status" value="1"/>
</dbReference>
<dbReference type="InterPro" id="IPR002560">
    <property type="entry name" value="Transposase_DDE"/>
</dbReference>
<evidence type="ECO:0000259" key="1">
    <source>
        <dbReference type="Pfam" id="PF01610"/>
    </source>
</evidence>
<comment type="caution">
    <text evidence="2">The sequence shown here is derived from an EMBL/GenBank/DDBJ whole genome shotgun (WGS) entry which is preliminary data.</text>
</comment>
<sequence length="161" mass="18419">MLVVNAQVQGFRPRQKPPQSLPCVFEPKKSLLTVRRAVWLILRHSTAQTEADLHTIALLKKLHPDLNTAISLAKDFADLLRRKQPERLSEWLQNAQQSNIRAIVGFTAQLKDDLDAVINGVTYQWSNGQVEGQVNRLKVLKRQMYGRASHELLKKRFLCSI</sequence>
<name>A0A2T1C6K2_9CYAN</name>
<evidence type="ECO:0000313" key="3">
    <source>
        <dbReference type="Proteomes" id="UP000238762"/>
    </source>
</evidence>
<reference evidence="2 3" key="2">
    <citation type="submission" date="2018-03" db="EMBL/GenBank/DDBJ databases">
        <title>The ancient ancestry and fast evolution of plastids.</title>
        <authorList>
            <person name="Moore K.R."/>
            <person name="Magnabosco C."/>
            <person name="Momper L."/>
            <person name="Gold D.A."/>
            <person name="Bosak T."/>
            <person name="Fournier G.P."/>
        </authorList>
    </citation>
    <scope>NUCLEOTIDE SEQUENCE [LARGE SCALE GENOMIC DNA]</scope>
    <source>
        <strain evidence="2 3">CCAP 1448/3</strain>
    </source>
</reference>
<gene>
    <name evidence="2" type="ORF">C7B64_07075</name>
</gene>
<dbReference type="PANTHER" id="PTHR33498">
    <property type="entry name" value="TRANSPOSASE FOR INSERTION SEQUENCE ELEMENT IS1557"/>
    <property type="match status" value="1"/>
</dbReference>
<evidence type="ECO:0000313" key="2">
    <source>
        <dbReference type="EMBL" id="PSB03767.1"/>
    </source>
</evidence>
<dbReference type="AlphaFoldDB" id="A0A2T1C6K2"/>
<protein>
    <recommendedName>
        <fullName evidence="1">Transposase IS204/IS1001/IS1096/IS1165 DDE domain-containing protein</fullName>
    </recommendedName>
</protein>
<accession>A0A2T1C6K2</accession>
<keyword evidence="3" id="KW-1185">Reference proteome</keyword>
<dbReference type="EMBL" id="PVWJ01000025">
    <property type="protein sequence ID" value="PSB03767.1"/>
    <property type="molecule type" value="Genomic_DNA"/>
</dbReference>